<sequence>YAQAALDGDSQGFFNLALLIEEGTIIPHHILDFLEIDSTLHSNNISILQELYERCWSHSNEESFSPCSLAWLYLHLRLLWGAILHSALIYFLGTFLLSILIAWTVQYFQSVSEFCLCVPENTAPKPLAA</sequence>
<keyword evidence="1" id="KW-1133">Transmembrane helix</keyword>
<evidence type="ECO:0000313" key="2">
    <source>
        <dbReference type="EMBL" id="PNI75934.1"/>
    </source>
</evidence>
<organism evidence="2 3">
    <name type="scientific">Pan troglodytes</name>
    <name type="common">Chimpanzee</name>
    <dbReference type="NCBI Taxonomy" id="9598"/>
    <lineage>
        <taxon>Eukaryota</taxon>
        <taxon>Metazoa</taxon>
        <taxon>Chordata</taxon>
        <taxon>Craniata</taxon>
        <taxon>Vertebrata</taxon>
        <taxon>Euteleostomi</taxon>
        <taxon>Mammalia</taxon>
        <taxon>Eutheria</taxon>
        <taxon>Euarchontoglires</taxon>
        <taxon>Primates</taxon>
        <taxon>Haplorrhini</taxon>
        <taxon>Catarrhini</taxon>
        <taxon>Hominidae</taxon>
        <taxon>Pan</taxon>
    </lineage>
</organism>
<proteinExistence type="predicted"/>
<comment type="caution">
    <text evidence="2">The sequence shown here is derived from an EMBL/GenBank/DDBJ whole genome shotgun (WGS) entry which is preliminary data.</text>
</comment>
<evidence type="ECO:0000313" key="3">
    <source>
        <dbReference type="Proteomes" id="UP000236370"/>
    </source>
</evidence>
<accession>A0A2J8NW04</accession>
<keyword evidence="1" id="KW-0812">Transmembrane</keyword>
<evidence type="ECO:0000256" key="1">
    <source>
        <dbReference type="SAM" id="Phobius"/>
    </source>
</evidence>
<keyword evidence="1" id="KW-0472">Membrane</keyword>
<name>A0A2J8NW04_PANTR</name>
<dbReference type="PANTHER" id="PTHR44444:SF1">
    <property type="entry name" value="PROTEIN SEL-1 HOMOLOG 3"/>
    <property type="match status" value="1"/>
</dbReference>
<dbReference type="AlphaFoldDB" id="A0A2J8NW04"/>
<dbReference type="Proteomes" id="UP000236370">
    <property type="component" value="Unassembled WGS sequence"/>
</dbReference>
<dbReference type="InterPro" id="IPR042756">
    <property type="entry name" value="Sel-1L3"/>
</dbReference>
<gene>
    <name evidence="2" type="ORF">CK820_G0007576</name>
</gene>
<feature type="non-terminal residue" evidence="2">
    <location>
        <position position="1"/>
    </location>
</feature>
<dbReference type="PANTHER" id="PTHR44444">
    <property type="entry name" value="PROTEIN SEL-1 HOMOLOG 3"/>
    <property type="match status" value="1"/>
</dbReference>
<feature type="transmembrane region" description="Helical" evidence="1">
    <location>
        <begin position="78"/>
        <end position="103"/>
    </location>
</feature>
<protein>
    <submittedName>
        <fullName evidence="2">SEL1L3 isoform 11</fullName>
    </submittedName>
</protein>
<reference evidence="2 3" key="1">
    <citation type="submission" date="2017-12" db="EMBL/GenBank/DDBJ databases">
        <title>High-resolution comparative analysis of great ape genomes.</title>
        <authorList>
            <person name="Pollen A."/>
            <person name="Hastie A."/>
            <person name="Hormozdiari F."/>
            <person name="Dougherty M."/>
            <person name="Liu R."/>
            <person name="Chaisson M."/>
            <person name="Hoppe E."/>
            <person name="Hill C."/>
            <person name="Pang A."/>
            <person name="Hillier L."/>
            <person name="Baker C."/>
            <person name="Armstrong J."/>
            <person name="Shendure J."/>
            <person name="Paten B."/>
            <person name="Wilson R."/>
            <person name="Chao H."/>
            <person name="Schneider V."/>
            <person name="Ventura M."/>
            <person name="Kronenberg Z."/>
            <person name="Murali S."/>
            <person name="Gordon D."/>
            <person name="Cantsilieris S."/>
            <person name="Munson K."/>
            <person name="Nelson B."/>
            <person name="Raja A."/>
            <person name="Underwood J."/>
            <person name="Diekhans M."/>
            <person name="Fiddes I."/>
            <person name="Haussler D."/>
            <person name="Eichler E."/>
        </authorList>
    </citation>
    <scope>NUCLEOTIDE SEQUENCE [LARGE SCALE GENOMIC DNA]</scope>
    <source>
        <strain evidence="2">Yerkes chimp pedigree #C0471</strain>
    </source>
</reference>
<dbReference type="EMBL" id="NBAG03000222">
    <property type="protein sequence ID" value="PNI75934.1"/>
    <property type="molecule type" value="Genomic_DNA"/>
</dbReference>